<dbReference type="PANTHER" id="PTHR43135">
    <property type="entry name" value="ALPHA-D-RIBOSE 1-METHYLPHOSPHONATE 5-TRIPHOSPHATE DIPHOSPHATASE"/>
    <property type="match status" value="1"/>
</dbReference>
<evidence type="ECO:0000259" key="1">
    <source>
        <dbReference type="Pfam" id="PF01979"/>
    </source>
</evidence>
<name>A0A1S2Q253_9ACTN</name>
<dbReference type="AlphaFoldDB" id="A0A1S2Q253"/>
<dbReference type="SUPFAM" id="SSF51556">
    <property type="entry name" value="Metallo-dependent hydrolases"/>
    <property type="match status" value="1"/>
</dbReference>
<feature type="domain" description="Amidohydrolase-related" evidence="1">
    <location>
        <begin position="55"/>
        <end position="348"/>
    </location>
</feature>
<evidence type="ECO:0000313" key="3">
    <source>
        <dbReference type="Proteomes" id="UP000179642"/>
    </source>
</evidence>
<dbReference type="EMBL" id="MLYO01000049">
    <property type="protein sequence ID" value="OIJ99882.1"/>
    <property type="molecule type" value="Genomic_DNA"/>
</dbReference>
<dbReference type="Proteomes" id="UP000179642">
    <property type="component" value="Unassembled WGS sequence"/>
</dbReference>
<proteinExistence type="predicted"/>
<evidence type="ECO:0000313" key="2">
    <source>
        <dbReference type="EMBL" id="OIJ99882.1"/>
    </source>
</evidence>
<dbReference type="InterPro" id="IPR051781">
    <property type="entry name" value="Metallo-dep_Hydrolase"/>
</dbReference>
<dbReference type="InterPro" id="IPR006680">
    <property type="entry name" value="Amidohydro-rel"/>
</dbReference>
<dbReference type="InterPro" id="IPR011059">
    <property type="entry name" value="Metal-dep_hydrolase_composite"/>
</dbReference>
<protein>
    <submittedName>
        <fullName evidence="2">Amidohydrolase</fullName>
    </submittedName>
</protein>
<comment type="caution">
    <text evidence="2">The sequence shown here is derived from an EMBL/GenBank/DDBJ whole genome shotgun (WGS) entry which is preliminary data.</text>
</comment>
<reference evidence="2 3" key="1">
    <citation type="submission" date="2016-10" db="EMBL/GenBank/DDBJ databases">
        <title>Genome sequence of Streptomyces sp. MUSC 1.</title>
        <authorList>
            <person name="Lee L.-H."/>
            <person name="Ser H.-L."/>
            <person name="Law J.W.-F."/>
        </authorList>
    </citation>
    <scope>NUCLEOTIDE SEQUENCE [LARGE SCALE GENOMIC DNA]</scope>
    <source>
        <strain evidence="2 3">MUSC 1</strain>
    </source>
</reference>
<organism evidence="2 3">
    <name type="scientific">Streptomyces monashensis</name>
    <dbReference type="NCBI Taxonomy" id="1678012"/>
    <lineage>
        <taxon>Bacteria</taxon>
        <taxon>Bacillati</taxon>
        <taxon>Actinomycetota</taxon>
        <taxon>Actinomycetes</taxon>
        <taxon>Kitasatosporales</taxon>
        <taxon>Streptomycetaceae</taxon>
        <taxon>Streptomyces</taxon>
    </lineage>
</organism>
<dbReference type="Gene3D" id="3.20.20.140">
    <property type="entry name" value="Metal-dependent hydrolases"/>
    <property type="match status" value="1"/>
</dbReference>
<dbReference type="Gene3D" id="2.30.40.10">
    <property type="entry name" value="Urease, subunit C, domain 1"/>
    <property type="match status" value="1"/>
</dbReference>
<keyword evidence="2" id="KW-0378">Hydrolase</keyword>
<keyword evidence="3" id="KW-1185">Reference proteome</keyword>
<sequence>MGRRAGGFVGRPLVVLQVRGVVLPQREERSFWIDGDQLRAGTAPDADLAIDGGWLLPGLVDAHTHPGTETIEDPFSDTTLRRHLTDHRDAGVLLVRTPGSAARIPDWVNEDPDMPRVHSAGRWLATPGRFFPGFGRDVSEADLVHAAVEEATASSGWCKVIGDWRHDEPALPLDILTAVVQAVHTIGGRVAAHCQTSEGSRNAVLAGVDSLEHGMHLDPGLIDRMADQGTAFVPTLSVFGSGADRRRAAEPSARRDWWLAGWDAMLPNVRAAYEAGVTILAGTDSFPCGTVTSEIEWLVRAGLSPEAALGAASWSARSYLGLPGLVDGAPADLVAYDTDPTLDASALAHPSRIILRGRVIA</sequence>
<gene>
    <name evidence="2" type="ORF">BIV23_27680</name>
</gene>
<dbReference type="Pfam" id="PF01979">
    <property type="entry name" value="Amidohydro_1"/>
    <property type="match status" value="1"/>
</dbReference>
<accession>A0A1S2Q253</accession>
<dbReference type="PANTHER" id="PTHR43135:SF4">
    <property type="entry name" value="AMIDOHYDROLASE-RELATED DOMAIN-CONTAINING PROTEIN"/>
    <property type="match status" value="1"/>
</dbReference>
<dbReference type="InterPro" id="IPR032466">
    <property type="entry name" value="Metal_Hydrolase"/>
</dbReference>
<dbReference type="GO" id="GO:0016810">
    <property type="term" value="F:hydrolase activity, acting on carbon-nitrogen (but not peptide) bonds"/>
    <property type="evidence" value="ECO:0007669"/>
    <property type="project" value="InterPro"/>
</dbReference>